<dbReference type="SUPFAM" id="SSF51621">
    <property type="entry name" value="Phosphoenolpyruvate/pyruvate domain"/>
    <property type="match status" value="1"/>
</dbReference>
<dbReference type="Gene3D" id="3.20.20.60">
    <property type="entry name" value="Phosphoenolpyruvate-binding domains"/>
    <property type="match status" value="1"/>
</dbReference>
<dbReference type="CDD" id="cd00377">
    <property type="entry name" value="ICL_PEPM"/>
    <property type="match status" value="1"/>
</dbReference>
<evidence type="ECO:0000313" key="2">
    <source>
        <dbReference type="Proteomes" id="UP000586042"/>
    </source>
</evidence>
<dbReference type="InterPro" id="IPR015813">
    <property type="entry name" value="Pyrv/PenolPyrv_kinase-like_dom"/>
</dbReference>
<dbReference type="PANTHER" id="PTHR42905">
    <property type="entry name" value="PHOSPHOENOLPYRUVATE CARBOXYLASE"/>
    <property type="match status" value="1"/>
</dbReference>
<proteinExistence type="predicted"/>
<dbReference type="InterPro" id="IPR040442">
    <property type="entry name" value="Pyrv_kinase-like_dom_sf"/>
</dbReference>
<sequence length="290" mass="28691">MSVDLPAPAAAAADATPASRSKARLFRALSAESVLVLPNAWDAGSAAVIAAAGATAIATTSGGVSWSLGRGDGQRLGRGEMMEAARRVVDSVDVPVTVDVEGGYGPAPADVAATVRAVVEAGAVGVNLEDSTAVGGPLFDVAEQGARLRAARDAATGAGLPELFVNARTDVFLFGIGAPDGRLGEVLERTAAYAEAGADGIFVPGLLDLDVLSALCAASPLPVNAMAVAGGPTVAELAQAGVRRVSLGTALAQAAYTAASRAAAELLGTGGLTALDGSLGFGELDVLFRR</sequence>
<accession>A0A7Y6M4Y4</accession>
<dbReference type="PANTHER" id="PTHR42905:SF16">
    <property type="entry name" value="CARBOXYPHOSPHONOENOLPYRUVATE PHOSPHONOMUTASE-LIKE PROTEIN (AFU_ORTHOLOGUE AFUA_5G07230)"/>
    <property type="match status" value="1"/>
</dbReference>
<reference evidence="1 2" key="1">
    <citation type="submission" date="2020-06" db="EMBL/GenBank/DDBJ databases">
        <title>Nonomuraea sp. SMC257, a novel actinomycete isolated from soil.</title>
        <authorList>
            <person name="Chanama M."/>
        </authorList>
    </citation>
    <scope>NUCLEOTIDE SEQUENCE [LARGE SCALE GENOMIC DNA]</scope>
    <source>
        <strain evidence="1 2">SMC257</strain>
    </source>
</reference>
<dbReference type="EMBL" id="JABWGN010000007">
    <property type="protein sequence ID" value="NUW33739.1"/>
    <property type="molecule type" value="Genomic_DNA"/>
</dbReference>
<comment type="caution">
    <text evidence="1">The sequence shown here is derived from an EMBL/GenBank/DDBJ whole genome shotgun (WGS) entry which is preliminary data.</text>
</comment>
<name>A0A7Y6M4Y4_9ACTN</name>
<dbReference type="Proteomes" id="UP000586042">
    <property type="component" value="Unassembled WGS sequence"/>
</dbReference>
<evidence type="ECO:0000313" key="1">
    <source>
        <dbReference type="EMBL" id="NUW33739.1"/>
    </source>
</evidence>
<dbReference type="AlphaFoldDB" id="A0A7Y6M4Y4"/>
<gene>
    <name evidence="1" type="ORF">HTZ77_20200</name>
</gene>
<keyword evidence="1" id="KW-0670">Pyruvate</keyword>
<dbReference type="GO" id="GO:0016829">
    <property type="term" value="F:lyase activity"/>
    <property type="evidence" value="ECO:0007669"/>
    <property type="project" value="UniProtKB-KW"/>
</dbReference>
<protein>
    <submittedName>
        <fullName evidence="1">Isocitrate lyase/phosphoenolpyruvate mutase family protein</fullName>
    </submittedName>
</protein>
<dbReference type="InterPro" id="IPR039556">
    <property type="entry name" value="ICL/PEPM"/>
</dbReference>
<organism evidence="1 2">
    <name type="scientific">Nonomuraea montanisoli</name>
    <dbReference type="NCBI Taxonomy" id="2741721"/>
    <lineage>
        <taxon>Bacteria</taxon>
        <taxon>Bacillati</taxon>
        <taxon>Actinomycetota</taxon>
        <taxon>Actinomycetes</taxon>
        <taxon>Streptosporangiales</taxon>
        <taxon>Streptosporangiaceae</taxon>
        <taxon>Nonomuraea</taxon>
    </lineage>
</organism>
<dbReference type="RefSeq" id="WP_175591163.1">
    <property type="nucleotide sequence ID" value="NZ_JABWGN010000007.1"/>
</dbReference>
<keyword evidence="2" id="KW-1185">Reference proteome</keyword>
<keyword evidence="1" id="KW-0456">Lyase</keyword>
<dbReference type="Pfam" id="PF13714">
    <property type="entry name" value="PEP_mutase"/>
    <property type="match status" value="1"/>
</dbReference>